<reference evidence="1 2" key="1">
    <citation type="submission" date="2023-11" db="EMBL/GenBank/DDBJ databases">
        <title>Lentzea sokolovensis, sp. nov., Lentzea kristufkii, sp. nov., and Lentzea miocenensis, sp. nov., rare actinobacteria from Sokolov Coal Basin, Miocene lacustrine sediment, Czech Republic.</title>
        <authorList>
            <person name="Lara A."/>
            <person name="Kotroba L."/>
            <person name="Nouioui I."/>
            <person name="Neumann-Schaal M."/>
            <person name="Mast Y."/>
            <person name="Chronakova A."/>
        </authorList>
    </citation>
    <scope>NUCLEOTIDE SEQUENCE [LARGE SCALE GENOMIC DNA]</scope>
    <source>
        <strain evidence="1 2">BCCO 10_0798</strain>
    </source>
</reference>
<sequence>MTGPAQNGPTHNEFSGHAREVFQFQNLVGPLNVFNAPAARATPRRPRFFFKRAASESGPVHRRIGLWGPAASGKTCFLTALNVAAAQASPPWAMAGTTDSSREFLTRATATMVGSRSFPGGTSTGTYLYDWLLTGELPGRRLLRRTGVRSEFSLTIMDAAGENFVSASPRSEMWPYLASCDGLVYFFDPLSPCAASDHTVLWTLDRLEAMCRHNPGTGDRRLPHKLAVCIAKADKPEIMAAARRHGLVKFVVDPTGRPLPAVHPDDAERFFDLLCDSMANGSGELIRHAIRRYFRPERVRYFATSSIGFYQDSTPDDLYNVVRDGTSARLRGPIRPFNVLEPILWLQAPK</sequence>
<evidence type="ECO:0000313" key="1">
    <source>
        <dbReference type="EMBL" id="MDX8051066.1"/>
    </source>
</evidence>
<proteinExistence type="predicted"/>
<comment type="caution">
    <text evidence="1">The sequence shown here is derived from an EMBL/GenBank/DDBJ whole genome shotgun (WGS) entry which is preliminary data.</text>
</comment>
<reference evidence="1 2" key="2">
    <citation type="submission" date="2023-11" db="EMBL/GenBank/DDBJ databases">
        <authorList>
            <person name="Lara A.C."/>
            <person name="Chronakova A."/>
        </authorList>
    </citation>
    <scope>NUCLEOTIDE SEQUENCE [LARGE SCALE GENOMIC DNA]</scope>
    <source>
        <strain evidence="1 2">BCCO 10_0798</strain>
    </source>
</reference>
<accession>A0ABU4TS03</accession>
<name>A0ABU4TS03_9PSEU</name>
<protein>
    <submittedName>
        <fullName evidence="1">Uncharacterized protein</fullName>
    </submittedName>
</protein>
<dbReference type="SUPFAM" id="SSF52540">
    <property type="entry name" value="P-loop containing nucleoside triphosphate hydrolases"/>
    <property type="match status" value="1"/>
</dbReference>
<organism evidence="1 2">
    <name type="scientific">Lentzea kristufekii</name>
    <dbReference type="NCBI Taxonomy" id="3095430"/>
    <lineage>
        <taxon>Bacteria</taxon>
        <taxon>Bacillati</taxon>
        <taxon>Actinomycetota</taxon>
        <taxon>Actinomycetes</taxon>
        <taxon>Pseudonocardiales</taxon>
        <taxon>Pseudonocardiaceae</taxon>
        <taxon>Lentzea</taxon>
    </lineage>
</organism>
<gene>
    <name evidence="1" type="ORF">SK571_16895</name>
</gene>
<keyword evidence="2" id="KW-1185">Reference proteome</keyword>
<dbReference type="RefSeq" id="WP_319985036.1">
    <property type="nucleotide sequence ID" value="NZ_JAXAVV010000007.1"/>
</dbReference>
<dbReference type="EMBL" id="JAXAVV010000007">
    <property type="protein sequence ID" value="MDX8051066.1"/>
    <property type="molecule type" value="Genomic_DNA"/>
</dbReference>
<dbReference type="Proteomes" id="UP001271792">
    <property type="component" value="Unassembled WGS sequence"/>
</dbReference>
<dbReference type="InterPro" id="IPR027417">
    <property type="entry name" value="P-loop_NTPase"/>
</dbReference>
<evidence type="ECO:0000313" key="2">
    <source>
        <dbReference type="Proteomes" id="UP001271792"/>
    </source>
</evidence>